<dbReference type="Pfam" id="PF00170">
    <property type="entry name" value="bZIP_1"/>
    <property type="match status" value="1"/>
</dbReference>
<feature type="region of interest" description="Disordered" evidence="3">
    <location>
        <begin position="37"/>
        <end position="61"/>
    </location>
</feature>
<dbReference type="SMART" id="SM00338">
    <property type="entry name" value="BRLZ"/>
    <property type="match status" value="1"/>
</dbReference>
<evidence type="ECO:0000256" key="1">
    <source>
        <dbReference type="ARBA" id="ARBA00004123"/>
    </source>
</evidence>
<proteinExistence type="predicted"/>
<dbReference type="SUPFAM" id="SSF57959">
    <property type="entry name" value="Leucine zipper domain"/>
    <property type="match status" value="1"/>
</dbReference>
<dbReference type="Proteomes" id="UP000823674">
    <property type="component" value="Chromosome A09"/>
</dbReference>
<dbReference type="PROSITE" id="PS00036">
    <property type="entry name" value="BZIP_BASIC"/>
    <property type="match status" value="1"/>
</dbReference>
<keyword evidence="2" id="KW-0175">Coiled coil</keyword>
<keyword evidence="6" id="KW-1185">Reference proteome</keyword>
<comment type="subcellular location">
    <subcellularLocation>
        <location evidence="1">Nucleus</location>
    </subcellularLocation>
</comment>
<feature type="domain" description="BZIP" evidence="4">
    <location>
        <begin position="94"/>
        <end position="136"/>
    </location>
</feature>
<dbReference type="PANTHER" id="PTHR45693:SF32">
    <property type="entry name" value="TRANSCRIPTION FACTOR TGA3"/>
    <property type="match status" value="1"/>
</dbReference>
<name>A0ABQ7LHI0_BRACM</name>
<reference evidence="5 6" key="1">
    <citation type="submission" date="2021-03" db="EMBL/GenBank/DDBJ databases">
        <authorList>
            <person name="King G.J."/>
            <person name="Bancroft I."/>
            <person name="Baten A."/>
            <person name="Bloomfield J."/>
            <person name="Borpatragohain P."/>
            <person name="He Z."/>
            <person name="Irish N."/>
            <person name="Irwin J."/>
            <person name="Liu K."/>
            <person name="Mauleon R.P."/>
            <person name="Moore J."/>
            <person name="Morris R."/>
            <person name="Ostergaard L."/>
            <person name="Wang B."/>
            <person name="Wells R."/>
        </authorList>
    </citation>
    <scope>NUCLEOTIDE SEQUENCE [LARGE SCALE GENOMIC DNA]</scope>
    <source>
        <strain evidence="5">R-o-18</strain>
        <tissue evidence="5">Leaf</tissue>
    </source>
</reference>
<evidence type="ECO:0000313" key="5">
    <source>
        <dbReference type="EMBL" id="KAG5385707.1"/>
    </source>
</evidence>
<evidence type="ECO:0000256" key="3">
    <source>
        <dbReference type="SAM" id="MobiDB-lite"/>
    </source>
</evidence>
<evidence type="ECO:0000259" key="4">
    <source>
        <dbReference type="PROSITE" id="PS50217"/>
    </source>
</evidence>
<dbReference type="PROSITE" id="PS50217">
    <property type="entry name" value="BZIP"/>
    <property type="match status" value="1"/>
</dbReference>
<comment type="caution">
    <text evidence="5">The sequence shown here is derived from an EMBL/GenBank/DDBJ whole genome shotgun (WGS) entry which is preliminary data.</text>
</comment>
<evidence type="ECO:0000313" key="6">
    <source>
        <dbReference type="Proteomes" id="UP000823674"/>
    </source>
</evidence>
<dbReference type="Gene3D" id="1.20.5.170">
    <property type="match status" value="1"/>
</dbReference>
<organism evidence="5 6">
    <name type="scientific">Brassica rapa subsp. trilocularis</name>
    <dbReference type="NCBI Taxonomy" id="1813537"/>
    <lineage>
        <taxon>Eukaryota</taxon>
        <taxon>Viridiplantae</taxon>
        <taxon>Streptophyta</taxon>
        <taxon>Embryophyta</taxon>
        <taxon>Tracheophyta</taxon>
        <taxon>Spermatophyta</taxon>
        <taxon>Magnoliopsida</taxon>
        <taxon>eudicotyledons</taxon>
        <taxon>Gunneridae</taxon>
        <taxon>Pentapetalae</taxon>
        <taxon>rosids</taxon>
        <taxon>malvids</taxon>
        <taxon>Brassicales</taxon>
        <taxon>Brassicaceae</taxon>
        <taxon>Brassiceae</taxon>
        <taxon>Brassica</taxon>
    </lineage>
</organism>
<gene>
    <name evidence="5" type="primary">A09g515910.1_BraROA</name>
    <name evidence="5" type="ORF">IGI04_037177</name>
</gene>
<accession>A0ABQ7LHI0</accession>
<sequence>MEMMSSSSSSTTQVVSLREMGMYEPFQQLSGWENAFNTIGTSNQNNNNNNNPSSSTVPEVEADDNNKANYTSMYNNSVEAEPSSNNDQDDDQINDKMKRRLAQNREAARKSRLRKKAHVQQLEESRLKLSQLEQELARARQQGLCVRNSSDSSYLGPAGTMNTGWCLISLNKYSLRFILNVVVDFKICLSFYIFKAYVL</sequence>
<feature type="coiled-coil region" evidence="2">
    <location>
        <begin position="115"/>
        <end position="142"/>
    </location>
</feature>
<dbReference type="EMBL" id="JADBGQ010000008">
    <property type="protein sequence ID" value="KAG5385707.1"/>
    <property type="molecule type" value="Genomic_DNA"/>
</dbReference>
<dbReference type="PANTHER" id="PTHR45693">
    <property type="entry name" value="TRANSCRIPTION FACTOR TGA9"/>
    <property type="match status" value="1"/>
</dbReference>
<feature type="compositionally biased region" description="Low complexity" evidence="3">
    <location>
        <begin position="42"/>
        <end position="55"/>
    </location>
</feature>
<protein>
    <recommendedName>
        <fullName evidence="4">BZIP domain-containing protein</fullName>
    </recommendedName>
</protein>
<dbReference type="InterPro" id="IPR004827">
    <property type="entry name" value="bZIP"/>
</dbReference>
<dbReference type="InterPro" id="IPR046347">
    <property type="entry name" value="bZIP_sf"/>
</dbReference>
<evidence type="ECO:0000256" key="2">
    <source>
        <dbReference type="SAM" id="Coils"/>
    </source>
</evidence>